<gene>
    <name evidence="1" type="ORF">DDZ44_04900</name>
</gene>
<organism evidence="1 2">
    <name type="scientific">Syntrophomonas wolfei</name>
    <dbReference type="NCBI Taxonomy" id="863"/>
    <lineage>
        <taxon>Bacteria</taxon>
        <taxon>Bacillati</taxon>
        <taxon>Bacillota</taxon>
        <taxon>Clostridia</taxon>
        <taxon>Eubacteriales</taxon>
        <taxon>Syntrophomonadaceae</taxon>
        <taxon>Syntrophomonas</taxon>
    </lineage>
</organism>
<name>A0A354YYE9_9FIRM</name>
<dbReference type="AlphaFoldDB" id="A0A354YYE9"/>
<evidence type="ECO:0000313" key="2">
    <source>
        <dbReference type="Proteomes" id="UP000263273"/>
    </source>
</evidence>
<proteinExistence type="predicted"/>
<sequence>MDWHEYINLPRLDIECHEWTMQGQVLKMLEELGEVSQALNKDHDLNKTAAETFDLIMTGITMLYMLEAKGVDVQQQFNGFTKKLQLRGYLPNDETMKVMPVIRDVVQVYEREG</sequence>
<dbReference type="Proteomes" id="UP000263273">
    <property type="component" value="Unassembled WGS sequence"/>
</dbReference>
<dbReference type="SUPFAM" id="SSF101386">
    <property type="entry name" value="all-alpha NTP pyrophosphatases"/>
    <property type="match status" value="1"/>
</dbReference>
<reference evidence="1 2" key="1">
    <citation type="journal article" date="2018" name="Nat. Biotechnol.">
        <title>A standardized bacterial taxonomy based on genome phylogeny substantially revises the tree of life.</title>
        <authorList>
            <person name="Parks D.H."/>
            <person name="Chuvochina M."/>
            <person name="Waite D.W."/>
            <person name="Rinke C."/>
            <person name="Skarshewski A."/>
            <person name="Chaumeil P.A."/>
            <person name="Hugenholtz P."/>
        </authorList>
    </citation>
    <scope>NUCLEOTIDE SEQUENCE [LARGE SCALE GENOMIC DNA]</scope>
    <source>
        <strain evidence="1">UBA10948</strain>
    </source>
</reference>
<dbReference type="Gene3D" id="1.10.287.1080">
    <property type="entry name" value="MazG-like"/>
    <property type="match status" value="1"/>
</dbReference>
<evidence type="ECO:0008006" key="3">
    <source>
        <dbReference type="Google" id="ProtNLM"/>
    </source>
</evidence>
<comment type="caution">
    <text evidence="1">The sequence shown here is derived from an EMBL/GenBank/DDBJ whole genome shotgun (WGS) entry which is preliminary data.</text>
</comment>
<evidence type="ECO:0000313" key="1">
    <source>
        <dbReference type="EMBL" id="HBK53257.1"/>
    </source>
</evidence>
<protein>
    <recommendedName>
        <fullName evidence="3">NTP pyrophosphohydrolase MazG putative catalytic core domain-containing protein</fullName>
    </recommendedName>
</protein>
<dbReference type="EMBL" id="DNZF01000107">
    <property type="protein sequence ID" value="HBK53257.1"/>
    <property type="molecule type" value="Genomic_DNA"/>
</dbReference>
<accession>A0A354YYE9</accession>